<dbReference type="PANTHER" id="PTHR42776">
    <property type="entry name" value="SERINE PEPTIDASE S9 FAMILY MEMBER"/>
    <property type="match status" value="1"/>
</dbReference>
<protein>
    <recommendedName>
        <fullName evidence="3">Dipeptidyl-peptidase V</fullName>
    </recommendedName>
</protein>
<organism evidence="5 6">
    <name type="scientific">Septoria linicola</name>
    <dbReference type="NCBI Taxonomy" id="215465"/>
    <lineage>
        <taxon>Eukaryota</taxon>
        <taxon>Fungi</taxon>
        <taxon>Dikarya</taxon>
        <taxon>Ascomycota</taxon>
        <taxon>Pezizomycotina</taxon>
        <taxon>Dothideomycetes</taxon>
        <taxon>Dothideomycetidae</taxon>
        <taxon>Mycosphaerellales</taxon>
        <taxon>Mycosphaerellaceae</taxon>
        <taxon>Septoria</taxon>
    </lineage>
</organism>
<dbReference type="SUPFAM" id="SSF53474">
    <property type="entry name" value="alpha/beta-Hydrolases"/>
    <property type="match status" value="1"/>
</dbReference>
<name>A0A9Q9AUY1_9PEZI</name>
<dbReference type="InterPro" id="IPR011042">
    <property type="entry name" value="6-blade_b-propeller_TolB-like"/>
</dbReference>
<evidence type="ECO:0000313" key="6">
    <source>
        <dbReference type="Proteomes" id="UP001056384"/>
    </source>
</evidence>
<dbReference type="GO" id="GO:0004252">
    <property type="term" value="F:serine-type endopeptidase activity"/>
    <property type="evidence" value="ECO:0007669"/>
    <property type="project" value="TreeGrafter"/>
</dbReference>
<dbReference type="Gene3D" id="2.120.10.30">
    <property type="entry name" value="TolB, C-terminal domain"/>
    <property type="match status" value="1"/>
</dbReference>
<keyword evidence="6" id="KW-1185">Reference proteome</keyword>
<evidence type="ECO:0000256" key="3">
    <source>
        <dbReference type="ARBA" id="ARBA00032829"/>
    </source>
</evidence>
<evidence type="ECO:0000256" key="2">
    <source>
        <dbReference type="ARBA" id="ARBA00022801"/>
    </source>
</evidence>
<dbReference type="AlphaFoldDB" id="A0A9Q9AUY1"/>
<evidence type="ECO:0000259" key="4">
    <source>
        <dbReference type="Pfam" id="PF00326"/>
    </source>
</evidence>
<dbReference type="SUPFAM" id="SSF82171">
    <property type="entry name" value="DPP6 N-terminal domain-like"/>
    <property type="match status" value="1"/>
</dbReference>
<evidence type="ECO:0000256" key="1">
    <source>
        <dbReference type="ARBA" id="ARBA00010040"/>
    </source>
</evidence>
<dbReference type="EMBL" id="CP099420">
    <property type="protein sequence ID" value="USW51161.1"/>
    <property type="molecule type" value="Genomic_DNA"/>
</dbReference>
<dbReference type="Pfam" id="PF00326">
    <property type="entry name" value="Peptidase_S9"/>
    <property type="match status" value="1"/>
</dbReference>
<evidence type="ECO:0000313" key="5">
    <source>
        <dbReference type="EMBL" id="USW51161.1"/>
    </source>
</evidence>
<dbReference type="GO" id="GO:0006508">
    <property type="term" value="P:proteolysis"/>
    <property type="evidence" value="ECO:0007669"/>
    <property type="project" value="InterPro"/>
</dbReference>
<dbReference type="InterPro" id="IPR001375">
    <property type="entry name" value="Peptidase_S9_cat"/>
</dbReference>
<dbReference type="OrthoDB" id="43744at2759"/>
<sequence>MEAEKSRPETRALIQDLCNLEVPKDLQISPDGKSVLYSTSLQNEHKKGKHGMSTLWLAEIGSAESSRQITGGQVKDYQARWHPHEDSIAFISDREKPGERWAIYLWNVKNNAPSGEPYALTDLHNERVISSFEFSPDGQKLAYLCADPETAAHKARVADGEDWKVWGEEWVNTRLHTVSLETKRITRHAGKDDSSKTFDDHVTSLCWHRDSSSLAVVHCSTPHIEEPFLSGSRISVVELLHEDKISGRIAWTANEMFAIPNVVVDIAWASDDSLYFISGTPIDKTCAGAAVYSAMPRPDAQLTRVAFGVEDDAKKLVMIGGKIVVLTEHGIYDQIVHLPAQTLLSEAQRVHAFHGAFLESQKPILTIVTSDVNTPCEVYSVTASNGEKVRLSGHGAIFGHGSFGSCNFFSCPSLDNEVDLDGIFLTPSATPAAEPQPTVVLIHGGPTARNSNEFDTYLFYWTPLLLRNGYSALLINYRGSTGKGEAFASYSTRGIGKWDYEDVVTVTNRAVELNYADQDRLMVGGISQGGFLTYLCSTRNGSLCPWKFRAAVPLNGITDTDTMALTSDLGASIETELDAGRAPWNMMKGDTSNRQASAIWEVKAAVQKARKERTMIIPPMLIMQSEADERCPIEQGIGMRRALTHHGLPFQFITYPRQPHLLNEQKFWVDMAERLLWWCDTYIGGSAQ</sequence>
<dbReference type="InterPro" id="IPR029058">
    <property type="entry name" value="AB_hydrolase_fold"/>
</dbReference>
<feature type="domain" description="Peptidase S9 prolyl oligopeptidase catalytic" evidence="4">
    <location>
        <begin position="459"/>
        <end position="685"/>
    </location>
</feature>
<gene>
    <name evidence="5" type="ORF">Slin15195_G044800</name>
</gene>
<comment type="similarity">
    <text evidence="1">Belongs to the peptidase S9C family.</text>
</comment>
<proteinExistence type="inferred from homology"/>
<keyword evidence="2" id="KW-0378">Hydrolase</keyword>
<accession>A0A9Q9AUY1</accession>
<dbReference type="Gene3D" id="3.40.50.1820">
    <property type="entry name" value="alpha/beta hydrolase"/>
    <property type="match status" value="1"/>
</dbReference>
<dbReference type="Proteomes" id="UP001056384">
    <property type="component" value="Chromosome 3"/>
</dbReference>
<reference evidence="5" key="1">
    <citation type="submission" date="2022-06" db="EMBL/GenBank/DDBJ databases">
        <title>Complete genome sequences of two strains of the flax pathogen Septoria linicola.</title>
        <authorList>
            <person name="Lapalu N."/>
            <person name="Simon A."/>
            <person name="Demenou B."/>
            <person name="Paumier D."/>
            <person name="Guillot M.-P."/>
            <person name="Gout L."/>
            <person name="Valade R."/>
        </authorList>
    </citation>
    <scope>NUCLEOTIDE SEQUENCE</scope>
    <source>
        <strain evidence="5">SE15195</strain>
    </source>
</reference>
<dbReference type="PANTHER" id="PTHR42776:SF27">
    <property type="entry name" value="DIPEPTIDYL PEPTIDASE FAMILY MEMBER 6"/>
    <property type="match status" value="1"/>
</dbReference>